<dbReference type="InterPro" id="IPR015864">
    <property type="entry name" value="FAD_synthase"/>
</dbReference>
<dbReference type="InterPro" id="IPR023465">
    <property type="entry name" value="Riboflavin_kinase_dom_sf"/>
</dbReference>
<evidence type="ECO:0000256" key="9">
    <source>
        <dbReference type="ARBA" id="ARBA00022827"/>
    </source>
</evidence>
<dbReference type="Proteomes" id="UP000062160">
    <property type="component" value="Unassembled WGS sequence"/>
</dbReference>
<comment type="catalytic activity">
    <reaction evidence="13 14">
        <text>FMN + ATP + H(+) = FAD + diphosphate</text>
        <dbReference type="Rhea" id="RHEA:17237"/>
        <dbReference type="ChEBI" id="CHEBI:15378"/>
        <dbReference type="ChEBI" id="CHEBI:30616"/>
        <dbReference type="ChEBI" id="CHEBI:33019"/>
        <dbReference type="ChEBI" id="CHEBI:57692"/>
        <dbReference type="ChEBI" id="CHEBI:58210"/>
        <dbReference type="EC" id="2.7.7.2"/>
    </reaction>
</comment>
<keyword evidence="10 14" id="KW-0067">ATP-binding</keyword>
<evidence type="ECO:0000256" key="3">
    <source>
        <dbReference type="ARBA" id="ARBA00022630"/>
    </source>
</evidence>
<organism evidence="16">
    <name type="scientific">Tepidanaerobacter syntrophicus</name>
    <dbReference type="NCBI Taxonomy" id="224999"/>
    <lineage>
        <taxon>Bacteria</taxon>
        <taxon>Bacillati</taxon>
        <taxon>Bacillota</taxon>
        <taxon>Clostridia</taxon>
        <taxon>Thermosediminibacterales</taxon>
        <taxon>Tepidanaerobacteraceae</taxon>
        <taxon>Tepidanaerobacter</taxon>
    </lineage>
</organism>
<dbReference type="EC" id="2.7.7.2" evidence="14"/>
<dbReference type="GO" id="GO:0009398">
    <property type="term" value="P:FMN biosynthetic process"/>
    <property type="evidence" value="ECO:0007669"/>
    <property type="project" value="UniProtKB-UniRule"/>
</dbReference>
<dbReference type="InterPro" id="IPR002606">
    <property type="entry name" value="Riboflavin_kinase_bac"/>
</dbReference>
<dbReference type="InterPro" id="IPR023468">
    <property type="entry name" value="Riboflavin_kinase"/>
</dbReference>
<dbReference type="PANTHER" id="PTHR22749">
    <property type="entry name" value="RIBOFLAVIN KINASE/FMN ADENYLYLTRANSFERASE"/>
    <property type="match status" value="1"/>
</dbReference>
<proteinExistence type="inferred from homology"/>
<evidence type="ECO:0000256" key="14">
    <source>
        <dbReference type="PIRNR" id="PIRNR004491"/>
    </source>
</evidence>
<dbReference type="GO" id="GO:0009231">
    <property type="term" value="P:riboflavin biosynthetic process"/>
    <property type="evidence" value="ECO:0007669"/>
    <property type="project" value="InterPro"/>
</dbReference>
<sequence length="316" mass="35709">MKHMQIYNDLASMNLPNYTVCGIGNFDGVHKGHQELIKKLLCTAKEKYLDSLILTFEPHPLKVLSPNSNIKLITTLEQKKKIMRSYGIDHFVLAPFTDEFSKIDYTDFIYDILIKKCRAKVVVVGYNYRFGYKGRGTAEALKEICGKNGIDTIIIPQVTYNGYTVSSTLIRELIEKGDVKTAAELLGRPFTIEGIVKPGNSIGKKIGFPTANIAPEENIVLPPRGVYAVLARRENNVHTGIANLGVKPTFNGSNLVLEVHLFDFNRELYGENLEIMFIERLRPEFKFATVKDLVRQIQQDILQAKEIFKINAVELI</sequence>
<comment type="pathway">
    <text evidence="1 14">Cofactor biosynthesis; FAD biosynthesis; FAD from FMN: step 1/1.</text>
</comment>
<dbReference type="UniPathway" id="UPA00277">
    <property type="reaction ID" value="UER00407"/>
</dbReference>
<dbReference type="NCBIfam" id="NF004160">
    <property type="entry name" value="PRK05627.1-3"/>
    <property type="match status" value="1"/>
</dbReference>
<dbReference type="SUPFAM" id="SSF82114">
    <property type="entry name" value="Riboflavin kinase-like"/>
    <property type="match status" value="1"/>
</dbReference>
<comment type="similarity">
    <text evidence="14">Belongs to the ribF family.</text>
</comment>
<keyword evidence="17" id="KW-1185">Reference proteome</keyword>
<dbReference type="FunFam" id="3.40.50.620:FF:000021">
    <property type="entry name" value="Riboflavin biosynthesis protein"/>
    <property type="match status" value="1"/>
</dbReference>
<dbReference type="EMBL" id="DF977003">
    <property type="protein sequence ID" value="GAQ26208.1"/>
    <property type="molecule type" value="Genomic_DNA"/>
</dbReference>
<dbReference type="NCBIfam" id="NF004162">
    <property type="entry name" value="PRK05627.1-5"/>
    <property type="match status" value="1"/>
</dbReference>
<dbReference type="EC" id="2.7.1.26" evidence="14"/>
<dbReference type="GO" id="GO:0006747">
    <property type="term" value="P:FAD biosynthetic process"/>
    <property type="evidence" value="ECO:0007669"/>
    <property type="project" value="UniProtKB-UniRule"/>
</dbReference>
<dbReference type="SUPFAM" id="SSF52374">
    <property type="entry name" value="Nucleotidylyl transferase"/>
    <property type="match status" value="1"/>
</dbReference>
<reference evidence="16" key="1">
    <citation type="journal article" date="2016" name="Genome Announc.">
        <title>Draft Genome Sequence of the Syntrophic Lactate-Degrading Bacterium Tepidanaerobacter syntrophicus JLT.</title>
        <authorList>
            <person name="Matsuura N."/>
            <person name="Ohashi A."/>
            <person name="Tourlousse D.M."/>
            <person name="Sekiguchi Y."/>
        </authorList>
    </citation>
    <scope>NUCLEOTIDE SEQUENCE [LARGE SCALE GENOMIC DNA]</scope>
    <source>
        <strain evidence="16">JL</strain>
    </source>
</reference>
<comment type="pathway">
    <text evidence="2 14">Cofactor biosynthesis; FMN biosynthesis; FMN from riboflavin (ATP route): step 1/1.</text>
</comment>
<gene>
    <name evidence="16" type="ORF">TSYNT_9472</name>
</gene>
<evidence type="ECO:0000256" key="2">
    <source>
        <dbReference type="ARBA" id="ARBA00005201"/>
    </source>
</evidence>
<protein>
    <recommendedName>
        <fullName evidence="14">Riboflavin biosynthesis protein</fullName>
    </recommendedName>
    <domain>
        <recommendedName>
            <fullName evidence="14">Riboflavin kinase</fullName>
            <ecNumber evidence="14">2.7.1.26</ecNumber>
        </recommendedName>
        <alternativeName>
            <fullName evidence="14">Flavokinase</fullName>
        </alternativeName>
    </domain>
    <domain>
        <recommendedName>
            <fullName evidence="14">FMN adenylyltransferase</fullName>
            <ecNumber evidence="14">2.7.7.2</ecNumber>
        </recommendedName>
        <alternativeName>
            <fullName evidence="14">FAD pyrophosphorylase</fullName>
        </alternativeName>
        <alternativeName>
            <fullName evidence="14">FAD synthase</fullName>
        </alternativeName>
    </domain>
</protein>
<evidence type="ECO:0000256" key="12">
    <source>
        <dbReference type="ARBA" id="ARBA00047880"/>
    </source>
</evidence>
<name>A0A0U9HH50_9FIRM</name>
<dbReference type="GO" id="GO:0005524">
    <property type="term" value="F:ATP binding"/>
    <property type="evidence" value="ECO:0007669"/>
    <property type="project" value="UniProtKB-UniRule"/>
</dbReference>
<evidence type="ECO:0000256" key="7">
    <source>
        <dbReference type="ARBA" id="ARBA00022741"/>
    </source>
</evidence>
<dbReference type="InterPro" id="IPR015865">
    <property type="entry name" value="Riboflavin_kinase_bac/euk"/>
</dbReference>
<dbReference type="PIRSF" id="PIRSF004491">
    <property type="entry name" value="FAD_Synth"/>
    <property type="match status" value="1"/>
</dbReference>
<dbReference type="Gene3D" id="3.40.50.620">
    <property type="entry name" value="HUPs"/>
    <property type="match status" value="1"/>
</dbReference>
<keyword evidence="5 14" id="KW-0808">Transferase</keyword>
<dbReference type="PANTHER" id="PTHR22749:SF6">
    <property type="entry name" value="RIBOFLAVIN KINASE"/>
    <property type="match status" value="1"/>
</dbReference>
<keyword evidence="3 14" id="KW-0285">Flavoprotein</keyword>
<evidence type="ECO:0000256" key="1">
    <source>
        <dbReference type="ARBA" id="ARBA00004726"/>
    </source>
</evidence>
<evidence type="ECO:0000256" key="11">
    <source>
        <dbReference type="ARBA" id="ARBA00023268"/>
    </source>
</evidence>
<dbReference type="Pfam" id="PF06574">
    <property type="entry name" value="FAD_syn"/>
    <property type="match status" value="1"/>
</dbReference>
<evidence type="ECO:0000256" key="4">
    <source>
        <dbReference type="ARBA" id="ARBA00022643"/>
    </source>
</evidence>
<evidence type="ECO:0000256" key="6">
    <source>
        <dbReference type="ARBA" id="ARBA00022695"/>
    </source>
</evidence>
<dbReference type="Gene3D" id="2.40.30.30">
    <property type="entry name" value="Riboflavin kinase-like"/>
    <property type="match status" value="1"/>
</dbReference>
<feature type="domain" description="Riboflavin kinase" evidence="15">
    <location>
        <begin position="185"/>
        <end position="309"/>
    </location>
</feature>
<evidence type="ECO:0000256" key="13">
    <source>
        <dbReference type="ARBA" id="ARBA00049494"/>
    </source>
</evidence>
<dbReference type="UniPathway" id="UPA00276">
    <property type="reaction ID" value="UER00406"/>
</dbReference>
<dbReference type="AlphaFoldDB" id="A0A0U9HH50"/>
<evidence type="ECO:0000256" key="8">
    <source>
        <dbReference type="ARBA" id="ARBA00022777"/>
    </source>
</evidence>
<accession>A0A0U9HH50</accession>
<keyword evidence="4 14" id="KW-0288">FMN</keyword>
<dbReference type="GO" id="GO:0008531">
    <property type="term" value="F:riboflavin kinase activity"/>
    <property type="evidence" value="ECO:0007669"/>
    <property type="project" value="UniProtKB-UniRule"/>
</dbReference>
<dbReference type="GO" id="GO:0003919">
    <property type="term" value="F:FMN adenylyltransferase activity"/>
    <property type="evidence" value="ECO:0007669"/>
    <property type="project" value="UniProtKB-UniRule"/>
</dbReference>
<dbReference type="InterPro" id="IPR014729">
    <property type="entry name" value="Rossmann-like_a/b/a_fold"/>
</dbReference>
<keyword evidence="6 14" id="KW-0548">Nucleotidyltransferase</keyword>
<evidence type="ECO:0000256" key="10">
    <source>
        <dbReference type="ARBA" id="ARBA00022840"/>
    </source>
</evidence>
<keyword evidence="11" id="KW-0511">Multifunctional enzyme</keyword>
<evidence type="ECO:0000259" key="15">
    <source>
        <dbReference type="SMART" id="SM00904"/>
    </source>
</evidence>
<evidence type="ECO:0000313" key="16">
    <source>
        <dbReference type="EMBL" id="GAQ26208.1"/>
    </source>
</evidence>
<dbReference type="STRING" id="224999.GCA_001485475_02252"/>
<keyword evidence="7 14" id="KW-0547">Nucleotide-binding</keyword>
<keyword evidence="9 14" id="KW-0274">FAD</keyword>
<comment type="catalytic activity">
    <reaction evidence="12 14">
        <text>riboflavin + ATP = FMN + ADP + H(+)</text>
        <dbReference type="Rhea" id="RHEA:14357"/>
        <dbReference type="ChEBI" id="CHEBI:15378"/>
        <dbReference type="ChEBI" id="CHEBI:30616"/>
        <dbReference type="ChEBI" id="CHEBI:57986"/>
        <dbReference type="ChEBI" id="CHEBI:58210"/>
        <dbReference type="ChEBI" id="CHEBI:456216"/>
        <dbReference type="EC" id="2.7.1.26"/>
    </reaction>
</comment>
<dbReference type="Pfam" id="PF01687">
    <property type="entry name" value="Flavokinase"/>
    <property type="match status" value="1"/>
</dbReference>
<dbReference type="NCBIfam" id="TIGR00083">
    <property type="entry name" value="ribF"/>
    <property type="match status" value="1"/>
</dbReference>
<dbReference type="CDD" id="cd02064">
    <property type="entry name" value="FAD_synthetase_N"/>
    <property type="match status" value="1"/>
</dbReference>
<evidence type="ECO:0000256" key="5">
    <source>
        <dbReference type="ARBA" id="ARBA00022679"/>
    </source>
</evidence>
<keyword evidence="8 14" id="KW-0418">Kinase</keyword>
<dbReference type="SMART" id="SM00904">
    <property type="entry name" value="Flavokinase"/>
    <property type="match status" value="1"/>
</dbReference>
<evidence type="ECO:0000313" key="17">
    <source>
        <dbReference type="Proteomes" id="UP000062160"/>
    </source>
</evidence>